<name>A0A0A8VZF0_PARSO</name>
<reference evidence="1 2" key="1">
    <citation type="submission" date="2015-01" db="EMBL/GenBank/DDBJ databases">
        <authorList>
            <person name="Aslett A.Martin."/>
            <person name="De Silva Nishadi"/>
        </authorList>
    </citation>
    <scope>NUCLEOTIDE SEQUENCE [LARGE SCALE GENOMIC DNA]</scope>
    <source>
        <strain evidence="1 2">R28058</strain>
    </source>
</reference>
<organism evidence="1 2">
    <name type="scientific">Paraclostridium sordellii</name>
    <name type="common">Clostridium sordellii</name>
    <dbReference type="NCBI Taxonomy" id="1505"/>
    <lineage>
        <taxon>Bacteria</taxon>
        <taxon>Bacillati</taxon>
        <taxon>Bacillota</taxon>
        <taxon>Clostridia</taxon>
        <taxon>Peptostreptococcales</taxon>
        <taxon>Peptostreptococcaceae</taxon>
        <taxon>Paraclostridium</taxon>
    </lineage>
</organism>
<dbReference type="Proteomes" id="UP000049127">
    <property type="component" value="Unassembled WGS sequence"/>
</dbReference>
<evidence type="ECO:0000313" key="1">
    <source>
        <dbReference type="EMBL" id="CEQ03939.1"/>
    </source>
</evidence>
<dbReference type="AlphaFoldDB" id="A0A0A8VZF0"/>
<dbReference type="OrthoDB" id="9903452at2"/>
<proteinExistence type="predicted"/>
<evidence type="ECO:0000313" key="2">
    <source>
        <dbReference type="Proteomes" id="UP000049127"/>
    </source>
</evidence>
<sequence length="98" mass="11584">MSVENCNEYLKNLEGKIVIFRMQQVYAFGKEPYKDLINIVKEIEIKNIELTKDSYLNINDTFVNLTPDVYFIREFNPDEMRFDCDGEKLSLTISFDVN</sequence>
<dbReference type="EMBL" id="CEKZ01000003">
    <property type="protein sequence ID" value="CEQ03939.1"/>
    <property type="molecule type" value="Genomic_DNA"/>
</dbReference>
<gene>
    <name evidence="1" type="ORF">R28058_16721</name>
</gene>
<accession>A0A0A8VZF0</accession>
<dbReference type="RefSeq" id="WP_055331404.1">
    <property type="nucleotide sequence ID" value="NZ_CDLK01000002.1"/>
</dbReference>
<protein>
    <submittedName>
        <fullName evidence="1">Uncharacterized protein</fullName>
    </submittedName>
</protein>